<organism evidence="17 18">
    <name type="scientific">Sphingomonas carotinifaciens</name>
    <dbReference type="NCBI Taxonomy" id="1166323"/>
    <lineage>
        <taxon>Bacteria</taxon>
        <taxon>Pseudomonadati</taxon>
        <taxon>Pseudomonadota</taxon>
        <taxon>Alphaproteobacteria</taxon>
        <taxon>Sphingomonadales</taxon>
        <taxon>Sphingomonadaceae</taxon>
        <taxon>Sphingomonas</taxon>
    </lineage>
</organism>
<evidence type="ECO:0000313" key="16">
    <source>
        <dbReference type="EMBL" id="MWC42079.1"/>
    </source>
</evidence>
<dbReference type="InterPro" id="IPR012910">
    <property type="entry name" value="Plug_dom"/>
</dbReference>
<keyword evidence="9 11" id="KW-0472">Membrane</keyword>
<dbReference type="Gene3D" id="2.40.170.20">
    <property type="entry name" value="TonB-dependent receptor, beta-barrel domain"/>
    <property type="match status" value="1"/>
</dbReference>
<evidence type="ECO:0000256" key="4">
    <source>
        <dbReference type="ARBA" id="ARBA00022496"/>
    </source>
</evidence>
<evidence type="ECO:0000256" key="10">
    <source>
        <dbReference type="ARBA" id="ARBA00023237"/>
    </source>
</evidence>
<evidence type="ECO:0000256" key="6">
    <source>
        <dbReference type="ARBA" id="ARBA00023004"/>
    </source>
</evidence>
<keyword evidence="10 11" id="KW-0998">Cell outer membrane</keyword>
<reference evidence="16 19" key="2">
    <citation type="submission" date="2019-12" db="EMBL/GenBank/DDBJ databases">
        <authorList>
            <person name="Zheng J."/>
        </authorList>
    </citation>
    <scope>NUCLEOTIDE SEQUENCE [LARGE SCALE GENOMIC DNA]</scope>
    <source>
        <strain evidence="16 19">DSM 27347</strain>
    </source>
</reference>
<sequence length="755" mass="80836">MHPNRIHLMATVSMFLSPISVSPVAGQTTEPSSQAEAGGSSVENEGEIVVTALRRETSLQQTPLAITATTGDRLAAMGIGDTTALGRISPGLVLRESGLSGTRITIRNIRAAGEPTVGLYYDDVPIMGSAGVNADAGGTLPAIRLFDVERVEVLRGPQGTLYGSSSMAGAVRLIFAKPDLDAVAGSFAGQVSHVANGGPGFETQAMINLPVVRDLAAVRFVGFVRDQPGFVDNIRLGRNDVNKQQSWGGRAMLRIVPTADVTIDLMASKQSLDGSLNDYFLAAGSYNATYEALQPLRDDNELYSATVDWRGERVGFTVVGSHGYRDFNYSYDFSAFFRATAGLFPAGSANFALFNDQAPSVANSSQITKTDTLEARLHSVGEGALDWTLGAFYADRRGDIQSNIIRASPASGEVLPVTASSLLGQRLLTDRLKQTAAFGEVTWRPVAALSLTGGLRYFDYSRAVTGVVSVVNSSVGFTPAPQTRFRASEDGLLYKANASYELTPRMMVYATVSSGQRPGGVNQLVNLAADLVSYRADKLWNYEVGAKTQWFDRRLTLNGALFQMNWDDMQTAGALPATNFAFIANAGAARVRGVELEVTVLPLDGLELQASGSYIDAKLTENQSNQTLIAPGLKGDPIPFVPKVTAQGGAQYAWDAGGGLRATLRSDVSYGGPSWTEFRHTSAFQRRLPAFTTVGARLSLEGREDGWTIAMFVNNLFDADTVVTKLSANVYGGLNNVRAISLMPRTIGLDFSKRF</sequence>
<evidence type="ECO:0000313" key="19">
    <source>
        <dbReference type="Proteomes" id="UP000436801"/>
    </source>
</evidence>
<protein>
    <submittedName>
        <fullName evidence="17">Outer membrane receptor proteins, mostly Fe transport</fullName>
    </submittedName>
    <submittedName>
        <fullName evidence="16">TonB-dependent receptor</fullName>
    </submittedName>
</protein>
<feature type="domain" description="TonB-dependent receptor plug" evidence="15">
    <location>
        <begin position="59"/>
        <end position="170"/>
    </location>
</feature>
<dbReference type="InterPro" id="IPR036942">
    <property type="entry name" value="Beta-barrel_TonB_sf"/>
</dbReference>
<dbReference type="EMBL" id="FNBI01000004">
    <property type="protein sequence ID" value="SDF59365.1"/>
    <property type="molecule type" value="Genomic_DNA"/>
</dbReference>
<dbReference type="EMBL" id="WSUT01000001">
    <property type="protein sequence ID" value="MWC42079.1"/>
    <property type="molecule type" value="Genomic_DNA"/>
</dbReference>
<dbReference type="RefSeq" id="WP_149682498.1">
    <property type="nucleotide sequence ID" value="NZ_FNBI01000004.1"/>
</dbReference>
<dbReference type="Proteomes" id="UP000323502">
    <property type="component" value="Unassembled WGS sequence"/>
</dbReference>
<evidence type="ECO:0000256" key="7">
    <source>
        <dbReference type="ARBA" id="ARBA00023065"/>
    </source>
</evidence>
<keyword evidence="17" id="KW-0675">Receptor</keyword>
<feature type="region of interest" description="Disordered" evidence="13">
    <location>
        <begin position="23"/>
        <end position="44"/>
    </location>
</feature>
<evidence type="ECO:0000256" key="8">
    <source>
        <dbReference type="ARBA" id="ARBA00023077"/>
    </source>
</evidence>
<evidence type="ECO:0000256" key="12">
    <source>
        <dbReference type="RuleBase" id="RU003357"/>
    </source>
</evidence>
<evidence type="ECO:0000256" key="11">
    <source>
        <dbReference type="PROSITE-ProRule" id="PRU01360"/>
    </source>
</evidence>
<evidence type="ECO:0000313" key="18">
    <source>
        <dbReference type="Proteomes" id="UP000323502"/>
    </source>
</evidence>
<dbReference type="InterPro" id="IPR000531">
    <property type="entry name" value="Beta-barrel_TonB"/>
</dbReference>
<reference evidence="17 18" key="1">
    <citation type="submission" date="2016-10" db="EMBL/GenBank/DDBJ databases">
        <authorList>
            <person name="Varghese N."/>
            <person name="Submissions S."/>
        </authorList>
    </citation>
    <scope>NUCLEOTIDE SEQUENCE [LARGE SCALE GENOMIC DNA]</scope>
    <source>
        <strain evidence="17 18">S7-754</strain>
    </source>
</reference>
<proteinExistence type="inferred from homology"/>
<gene>
    <name evidence="16" type="ORF">GQR91_00170</name>
    <name evidence="17" type="ORF">SAMN05216557_104137</name>
</gene>
<keyword evidence="8 12" id="KW-0798">TonB box</keyword>
<keyword evidence="6" id="KW-0408">Iron</keyword>
<name>A0A1G7MCF2_9SPHN</name>
<feature type="compositionally biased region" description="Polar residues" evidence="13">
    <location>
        <begin position="25"/>
        <end position="35"/>
    </location>
</feature>
<dbReference type="PANTHER" id="PTHR32552">
    <property type="entry name" value="FERRICHROME IRON RECEPTOR-RELATED"/>
    <property type="match status" value="1"/>
</dbReference>
<evidence type="ECO:0000259" key="15">
    <source>
        <dbReference type="Pfam" id="PF07715"/>
    </source>
</evidence>
<dbReference type="InterPro" id="IPR039426">
    <property type="entry name" value="TonB-dep_rcpt-like"/>
</dbReference>
<evidence type="ECO:0000313" key="17">
    <source>
        <dbReference type="EMBL" id="SDF59365.1"/>
    </source>
</evidence>
<dbReference type="OrthoDB" id="9760333at2"/>
<evidence type="ECO:0000259" key="14">
    <source>
        <dbReference type="Pfam" id="PF00593"/>
    </source>
</evidence>
<keyword evidence="4" id="KW-0410">Iron transport</keyword>
<evidence type="ECO:0000256" key="1">
    <source>
        <dbReference type="ARBA" id="ARBA00004571"/>
    </source>
</evidence>
<evidence type="ECO:0000256" key="2">
    <source>
        <dbReference type="ARBA" id="ARBA00022448"/>
    </source>
</evidence>
<dbReference type="PANTHER" id="PTHR32552:SF81">
    <property type="entry name" value="TONB-DEPENDENT OUTER MEMBRANE RECEPTOR"/>
    <property type="match status" value="1"/>
</dbReference>
<evidence type="ECO:0000256" key="5">
    <source>
        <dbReference type="ARBA" id="ARBA00022692"/>
    </source>
</evidence>
<feature type="domain" description="TonB-dependent receptor-like beta-barrel" evidence="14">
    <location>
        <begin position="277"/>
        <end position="716"/>
    </location>
</feature>
<evidence type="ECO:0000256" key="13">
    <source>
        <dbReference type="SAM" id="MobiDB-lite"/>
    </source>
</evidence>
<keyword evidence="7" id="KW-0406">Ion transport</keyword>
<keyword evidence="2 11" id="KW-0813">Transport</keyword>
<keyword evidence="3 11" id="KW-1134">Transmembrane beta strand</keyword>
<keyword evidence="5 11" id="KW-0812">Transmembrane</keyword>
<evidence type="ECO:0000256" key="3">
    <source>
        <dbReference type="ARBA" id="ARBA00022452"/>
    </source>
</evidence>
<evidence type="ECO:0000256" key="9">
    <source>
        <dbReference type="ARBA" id="ARBA00023136"/>
    </source>
</evidence>
<dbReference type="PROSITE" id="PS52016">
    <property type="entry name" value="TONB_DEPENDENT_REC_3"/>
    <property type="match status" value="1"/>
</dbReference>
<dbReference type="Pfam" id="PF07715">
    <property type="entry name" value="Plug"/>
    <property type="match status" value="1"/>
</dbReference>
<comment type="similarity">
    <text evidence="11 12">Belongs to the TonB-dependent receptor family.</text>
</comment>
<dbReference type="SUPFAM" id="SSF56935">
    <property type="entry name" value="Porins"/>
    <property type="match status" value="1"/>
</dbReference>
<dbReference type="Proteomes" id="UP000436801">
    <property type="component" value="Unassembled WGS sequence"/>
</dbReference>
<dbReference type="Pfam" id="PF00593">
    <property type="entry name" value="TonB_dep_Rec_b-barrel"/>
    <property type="match status" value="1"/>
</dbReference>
<dbReference type="AlphaFoldDB" id="A0A1G7MCF2"/>
<dbReference type="GO" id="GO:0009279">
    <property type="term" value="C:cell outer membrane"/>
    <property type="evidence" value="ECO:0007669"/>
    <property type="project" value="UniProtKB-SubCell"/>
</dbReference>
<comment type="subcellular location">
    <subcellularLocation>
        <location evidence="1 11">Cell outer membrane</location>
        <topology evidence="1 11">Multi-pass membrane protein</topology>
    </subcellularLocation>
</comment>
<accession>A0A1G7MCF2</accession>
<dbReference type="GO" id="GO:0006826">
    <property type="term" value="P:iron ion transport"/>
    <property type="evidence" value="ECO:0007669"/>
    <property type="project" value="UniProtKB-KW"/>
</dbReference>
<keyword evidence="18" id="KW-1185">Reference proteome</keyword>